<dbReference type="InterPro" id="IPR003593">
    <property type="entry name" value="AAA+_ATPase"/>
</dbReference>
<evidence type="ECO:0000256" key="3">
    <source>
        <dbReference type="ARBA" id="ARBA00023015"/>
    </source>
</evidence>
<dbReference type="InterPro" id="IPR027417">
    <property type="entry name" value="P-loop_NTPase"/>
</dbReference>
<dbReference type="SUPFAM" id="SSF52540">
    <property type="entry name" value="P-loop containing nucleoside triphosphate hydrolases"/>
    <property type="match status" value="1"/>
</dbReference>
<keyword evidence="8" id="KW-1185">Reference proteome</keyword>
<dbReference type="PROSITE" id="PS50045">
    <property type="entry name" value="SIGMA54_INTERACT_4"/>
    <property type="match status" value="1"/>
</dbReference>
<keyword evidence="1" id="KW-0547">Nucleotide-binding</keyword>
<dbReference type="SUPFAM" id="SSF55781">
    <property type="entry name" value="GAF domain-like"/>
    <property type="match status" value="1"/>
</dbReference>
<dbReference type="Pfam" id="PF01590">
    <property type="entry name" value="GAF"/>
    <property type="match status" value="1"/>
</dbReference>
<dbReference type="PROSITE" id="PS00675">
    <property type="entry name" value="SIGMA54_INTERACT_1"/>
    <property type="match status" value="1"/>
</dbReference>
<organism evidence="7 8">
    <name type="scientific">Megasphaera cerevisiae DSM 20462</name>
    <dbReference type="NCBI Taxonomy" id="1122219"/>
    <lineage>
        <taxon>Bacteria</taxon>
        <taxon>Bacillati</taxon>
        <taxon>Bacillota</taxon>
        <taxon>Negativicutes</taxon>
        <taxon>Veillonellales</taxon>
        <taxon>Veillonellaceae</taxon>
        <taxon>Megasphaera</taxon>
    </lineage>
</organism>
<dbReference type="InterPro" id="IPR029016">
    <property type="entry name" value="GAF-like_dom_sf"/>
</dbReference>
<dbReference type="InParanoid" id="A0A0J6ZRX6"/>
<dbReference type="InterPro" id="IPR003018">
    <property type="entry name" value="GAF"/>
</dbReference>
<dbReference type="GO" id="GO:0005524">
    <property type="term" value="F:ATP binding"/>
    <property type="evidence" value="ECO:0007669"/>
    <property type="project" value="UniProtKB-KW"/>
</dbReference>
<name>A0A0J6ZRX6_9FIRM</name>
<dbReference type="Gene3D" id="3.40.50.300">
    <property type="entry name" value="P-loop containing nucleotide triphosphate hydrolases"/>
    <property type="match status" value="1"/>
</dbReference>
<dbReference type="FunCoup" id="A0A0J6ZRX6">
    <property type="interactions" value="32"/>
</dbReference>
<evidence type="ECO:0000256" key="5">
    <source>
        <dbReference type="ARBA" id="ARBA00023163"/>
    </source>
</evidence>
<gene>
    <name evidence="7" type="ORF">AB840_00810</name>
</gene>
<keyword evidence="2" id="KW-0067">ATP-binding</keyword>
<accession>A0A0J6ZRX6</accession>
<dbReference type="PROSITE" id="PS00688">
    <property type="entry name" value="SIGMA54_INTERACT_3"/>
    <property type="match status" value="1"/>
</dbReference>
<dbReference type="OrthoDB" id="9803970at2"/>
<dbReference type="Gene3D" id="1.10.8.60">
    <property type="match status" value="1"/>
</dbReference>
<dbReference type="EMBL" id="LEKT01000002">
    <property type="protein sequence ID" value="KMO87706.1"/>
    <property type="molecule type" value="Genomic_DNA"/>
</dbReference>
<dbReference type="InterPro" id="IPR002078">
    <property type="entry name" value="Sigma_54_int"/>
</dbReference>
<keyword evidence="5" id="KW-0804">Transcription</keyword>
<comment type="caution">
    <text evidence="7">The sequence shown here is derived from an EMBL/GenBank/DDBJ whole genome shotgun (WGS) entry which is preliminary data.</text>
</comment>
<dbReference type="Gene3D" id="1.10.10.60">
    <property type="entry name" value="Homeodomain-like"/>
    <property type="match status" value="1"/>
</dbReference>
<dbReference type="GO" id="GO:0006355">
    <property type="term" value="P:regulation of DNA-templated transcription"/>
    <property type="evidence" value="ECO:0007669"/>
    <property type="project" value="InterPro"/>
</dbReference>
<dbReference type="InterPro" id="IPR058031">
    <property type="entry name" value="AAA_lid_NorR"/>
</dbReference>
<keyword evidence="4" id="KW-0238">DNA-binding</keyword>
<evidence type="ECO:0000256" key="1">
    <source>
        <dbReference type="ARBA" id="ARBA00022741"/>
    </source>
</evidence>
<dbReference type="GO" id="GO:0003677">
    <property type="term" value="F:DNA binding"/>
    <property type="evidence" value="ECO:0007669"/>
    <property type="project" value="UniProtKB-KW"/>
</dbReference>
<dbReference type="STRING" id="39029.BSR42_07505"/>
<dbReference type="PANTHER" id="PTHR32071">
    <property type="entry name" value="TRANSCRIPTIONAL REGULATORY PROTEIN"/>
    <property type="match status" value="1"/>
</dbReference>
<evidence type="ECO:0000256" key="2">
    <source>
        <dbReference type="ARBA" id="ARBA00022840"/>
    </source>
</evidence>
<dbReference type="PANTHER" id="PTHR32071:SF57">
    <property type="entry name" value="C4-DICARBOXYLATE TRANSPORT TRANSCRIPTIONAL REGULATORY PROTEIN DCTD"/>
    <property type="match status" value="1"/>
</dbReference>
<dbReference type="Proteomes" id="UP000036503">
    <property type="component" value="Unassembled WGS sequence"/>
</dbReference>
<dbReference type="InterPro" id="IPR009057">
    <property type="entry name" value="Homeodomain-like_sf"/>
</dbReference>
<dbReference type="SUPFAM" id="SSF46689">
    <property type="entry name" value="Homeodomain-like"/>
    <property type="match status" value="1"/>
</dbReference>
<dbReference type="Pfam" id="PF25601">
    <property type="entry name" value="AAA_lid_14"/>
    <property type="match status" value="1"/>
</dbReference>
<dbReference type="InterPro" id="IPR025662">
    <property type="entry name" value="Sigma_54_int_dom_ATP-bd_1"/>
</dbReference>
<dbReference type="Pfam" id="PF00158">
    <property type="entry name" value="Sigma54_activat"/>
    <property type="match status" value="1"/>
</dbReference>
<reference evidence="7 8" key="1">
    <citation type="submission" date="2015-06" db="EMBL/GenBank/DDBJ databases">
        <title>Draft genome sequence of beer spoilage bacterium Megasphaera cerevisiae type strain 20462.</title>
        <authorList>
            <person name="Kutumbaka K."/>
            <person name="Pasmowitz J."/>
            <person name="Mategko J."/>
            <person name="Reyes D."/>
            <person name="Friedrich A."/>
            <person name="Han S."/>
            <person name="Martens-Habbena W."/>
            <person name="Neal-McKinney J."/>
            <person name="Janagama H.K."/>
            <person name="Nadala C."/>
            <person name="Samadpour M."/>
        </authorList>
    </citation>
    <scope>NUCLEOTIDE SEQUENCE [LARGE SCALE GENOMIC DNA]</scope>
    <source>
        <strain evidence="7 8">DSM 20462</strain>
    </source>
</reference>
<proteinExistence type="predicted"/>
<dbReference type="AlphaFoldDB" id="A0A0J6ZRX6"/>
<sequence>MNTEEARRIWERFMTEGILDDRMQPVVARSWKKCREFGVDPYSSGGTQVGDDIFQDVLRKNKVLMHVAGPVMQSVYKIIKESHFLLALADRNGYVLRTIGDDAIIQRSENILLRRGSVWSNTGVGSNAPGIALEYNMPIQMNGAEHYCLSQHTWTCSAAPIHGVNGSVIGCLDLSGSVEAAHPHTLALVVACAFSIESMLASYHQTLIMRSAANGLHEAILLLDETFHLRWSNYTAKKELAISLPHMAQVDFRQVMPNVDWAAVLIEKEDNAPTYVDDMRFVLNGRVRRFSATISCTADATGRTITIILRKQEHFIRSVNRVSGNQAIYTFDSIFAADPVMRQVVGQARQYARYDGSVLIEGESGTGKELFAQAIHTGSHRAGGPFVAVNCASLPRDLIESELFGYEKGAFTGALKEGNPGKFELANYGTLFLDEIGEMPMEFQAKLLRAVETLRIRRIGGKEEKKLDVRVIAATNRNLKRQVRLGSFRGDLYYRLNVLKLDIPPLRERPADIQYCARLFLERFNERYPAQRKTLSPDSLSRLTCYDWPGNVRELQNCIERAFYMSGGPVISKQVFRDMLEDAATRTHEAAPSYVRTGTNASSSEGEQCLLALEKTGGSVNAAAASIGVSRATFYRLCRTYGIEPKKIRRSLKL</sequence>
<dbReference type="FunFam" id="3.40.50.300:FF:000006">
    <property type="entry name" value="DNA-binding transcriptional regulator NtrC"/>
    <property type="match status" value="1"/>
</dbReference>
<dbReference type="RefSeq" id="WP_048512927.1">
    <property type="nucleotide sequence ID" value="NZ_FUXD01000013.1"/>
</dbReference>
<evidence type="ECO:0000313" key="7">
    <source>
        <dbReference type="EMBL" id="KMO87706.1"/>
    </source>
</evidence>
<dbReference type="PATRIC" id="fig|1122219.3.peg.180"/>
<dbReference type="InterPro" id="IPR025944">
    <property type="entry name" value="Sigma_54_int_dom_CS"/>
</dbReference>
<evidence type="ECO:0000256" key="4">
    <source>
        <dbReference type="ARBA" id="ARBA00023125"/>
    </source>
</evidence>
<evidence type="ECO:0000259" key="6">
    <source>
        <dbReference type="PROSITE" id="PS50045"/>
    </source>
</evidence>
<protein>
    <recommendedName>
        <fullName evidence="6">Sigma-54 factor interaction domain-containing protein</fullName>
    </recommendedName>
</protein>
<dbReference type="SMART" id="SM00382">
    <property type="entry name" value="AAA"/>
    <property type="match status" value="1"/>
</dbReference>
<dbReference type="CDD" id="cd00009">
    <property type="entry name" value="AAA"/>
    <property type="match status" value="1"/>
</dbReference>
<evidence type="ECO:0000313" key="8">
    <source>
        <dbReference type="Proteomes" id="UP000036503"/>
    </source>
</evidence>
<keyword evidence="3" id="KW-0805">Transcription regulation</keyword>
<feature type="domain" description="Sigma-54 factor interaction" evidence="6">
    <location>
        <begin position="334"/>
        <end position="564"/>
    </location>
</feature>
<dbReference type="Gene3D" id="3.30.450.40">
    <property type="match status" value="1"/>
</dbReference>